<protein>
    <submittedName>
        <fullName evidence="4">Nicotinamidase-related amidase</fullName>
    </submittedName>
</protein>
<name>A0A285R6T0_9PROT</name>
<proteinExistence type="predicted"/>
<dbReference type="EMBL" id="OBMM01000001">
    <property type="protein sequence ID" value="SOB89826.1"/>
    <property type="molecule type" value="Genomic_DNA"/>
</dbReference>
<dbReference type="Pfam" id="PF00857">
    <property type="entry name" value="Isochorismatase"/>
    <property type="match status" value="1"/>
</dbReference>
<keyword evidence="1" id="KW-0378">Hydrolase</keyword>
<reference evidence="4 5" key="1">
    <citation type="submission" date="2017-08" db="EMBL/GenBank/DDBJ databases">
        <authorList>
            <person name="de Groot N.N."/>
        </authorList>
    </citation>
    <scope>NUCLEOTIDE SEQUENCE [LARGE SCALE GENOMIC DNA]</scope>
    <source>
        <strain evidence="4 5">USBA 78</strain>
    </source>
</reference>
<accession>A0A285R6T0</accession>
<dbReference type="InterPro" id="IPR050272">
    <property type="entry name" value="Isochorismatase-like_hydrls"/>
</dbReference>
<evidence type="ECO:0000256" key="2">
    <source>
        <dbReference type="SAM" id="Phobius"/>
    </source>
</evidence>
<dbReference type="CDD" id="cd00431">
    <property type="entry name" value="cysteine_hydrolases"/>
    <property type="match status" value="1"/>
</dbReference>
<sequence>MWLWIGIGAVIILALITTYTIYGHKRHLSPTRGKKIDFSQRPNSALVIIDLQEDFTLATGKNAYDPAMVEKTISAINELVEIANETGQPVISVRQIFKGWYINLLVKLLNKGRGSPKSDGLDLDSRLNGDIDHDITKARADAFTAPELERVLERQEVGRLQIVGLDGNYCVKATMQAAINRGYDVSFTDAGILTVNPAIWQKTKARLAASGVTNGSAHASAEAS</sequence>
<dbReference type="Gene3D" id="3.40.50.850">
    <property type="entry name" value="Isochorismatase-like"/>
    <property type="match status" value="1"/>
</dbReference>
<evidence type="ECO:0000313" key="5">
    <source>
        <dbReference type="Proteomes" id="UP000219068"/>
    </source>
</evidence>
<organism evidence="4 5">
    <name type="scientific">Thalassospira xiamenensis</name>
    <dbReference type="NCBI Taxonomy" id="220697"/>
    <lineage>
        <taxon>Bacteria</taxon>
        <taxon>Pseudomonadati</taxon>
        <taxon>Pseudomonadota</taxon>
        <taxon>Alphaproteobacteria</taxon>
        <taxon>Rhodospirillales</taxon>
        <taxon>Thalassospiraceae</taxon>
        <taxon>Thalassospira</taxon>
    </lineage>
</organism>
<dbReference type="SUPFAM" id="SSF52499">
    <property type="entry name" value="Isochorismatase-like hydrolases"/>
    <property type="match status" value="1"/>
</dbReference>
<gene>
    <name evidence="4" type="ORF">SAMN05428964_101125</name>
</gene>
<evidence type="ECO:0000259" key="3">
    <source>
        <dbReference type="Pfam" id="PF00857"/>
    </source>
</evidence>
<feature type="domain" description="Isochorismatase-like" evidence="3">
    <location>
        <begin position="44"/>
        <end position="212"/>
    </location>
</feature>
<dbReference type="RefSeq" id="WP_097050147.1">
    <property type="nucleotide sequence ID" value="NZ_OBMM01000001.1"/>
</dbReference>
<dbReference type="AlphaFoldDB" id="A0A285R6T0"/>
<dbReference type="InterPro" id="IPR000868">
    <property type="entry name" value="Isochorismatase-like_dom"/>
</dbReference>
<dbReference type="PANTHER" id="PTHR43540">
    <property type="entry name" value="PEROXYUREIDOACRYLATE/UREIDOACRYLATE AMIDOHYDROLASE-RELATED"/>
    <property type="match status" value="1"/>
</dbReference>
<dbReference type="GO" id="GO:0016787">
    <property type="term" value="F:hydrolase activity"/>
    <property type="evidence" value="ECO:0007669"/>
    <property type="project" value="UniProtKB-KW"/>
</dbReference>
<keyword evidence="2" id="KW-0812">Transmembrane</keyword>
<feature type="transmembrane region" description="Helical" evidence="2">
    <location>
        <begin position="6"/>
        <end position="22"/>
    </location>
</feature>
<keyword evidence="2" id="KW-1133">Transmembrane helix</keyword>
<dbReference type="Proteomes" id="UP000219068">
    <property type="component" value="Unassembled WGS sequence"/>
</dbReference>
<evidence type="ECO:0000256" key="1">
    <source>
        <dbReference type="ARBA" id="ARBA00022801"/>
    </source>
</evidence>
<dbReference type="InterPro" id="IPR036380">
    <property type="entry name" value="Isochorismatase-like_sf"/>
</dbReference>
<evidence type="ECO:0000313" key="4">
    <source>
        <dbReference type="EMBL" id="SOB89826.1"/>
    </source>
</evidence>
<keyword evidence="2" id="KW-0472">Membrane</keyword>